<dbReference type="Pfam" id="PF20700">
    <property type="entry name" value="Mutator"/>
    <property type="match status" value="1"/>
</dbReference>
<reference evidence="3" key="1">
    <citation type="submission" date="2023-01" db="EMBL/GenBank/DDBJ databases">
        <title>Key to firefly adult light organ development and bioluminescence: homeobox transcription factors regulate luciferase expression and transportation to peroxisome.</title>
        <authorList>
            <person name="Fu X."/>
        </authorList>
    </citation>
    <scope>NUCLEOTIDE SEQUENCE [LARGE SCALE GENOMIC DNA]</scope>
</reference>
<accession>A0AAN7QBD5</accession>
<sequence>MSDASKSQQKKYRKRSVKLKMKRLRSNIGTKRTDAPQLVEAMPAVNTPTTSAAYYLPDNFTLCNPSTSTELEKSSTDLEEVEMEQVLPELQQTEKPDRHVTGRRFFDIEDFIEELRKANSHHPFTCNFNDMDLISESRDCLISFLNFKCRMCNIEKIVRTETGDDKLTANSAIVLSTITNGMGFSQMAQHLSIMNMPQLSRRQFEKHFEQVSETILATSWESMEEAGIEEARIAQENGDVDAEGYPLITPVPTESCKTFFKLQKKK</sequence>
<gene>
    <name evidence="2" type="ORF">RN001_003001</name>
</gene>
<keyword evidence="3" id="KW-1185">Reference proteome</keyword>
<evidence type="ECO:0000313" key="3">
    <source>
        <dbReference type="Proteomes" id="UP001353858"/>
    </source>
</evidence>
<dbReference type="AlphaFoldDB" id="A0AAN7QBD5"/>
<dbReference type="EMBL" id="JARPUR010000001">
    <property type="protein sequence ID" value="KAK4886730.1"/>
    <property type="molecule type" value="Genomic_DNA"/>
</dbReference>
<dbReference type="InterPro" id="IPR049012">
    <property type="entry name" value="Mutator_transp_dom"/>
</dbReference>
<dbReference type="Proteomes" id="UP001353858">
    <property type="component" value="Unassembled WGS sequence"/>
</dbReference>
<proteinExistence type="predicted"/>
<comment type="caution">
    <text evidence="2">The sequence shown here is derived from an EMBL/GenBank/DDBJ whole genome shotgun (WGS) entry which is preliminary data.</text>
</comment>
<protein>
    <recommendedName>
        <fullName evidence="1">Mutator-like transposase domain-containing protein</fullName>
    </recommendedName>
</protein>
<organism evidence="2 3">
    <name type="scientific">Aquatica leii</name>
    <dbReference type="NCBI Taxonomy" id="1421715"/>
    <lineage>
        <taxon>Eukaryota</taxon>
        <taxon>Metazoa</taxon>
        <taxon>Ecdysozoa</taxon>
        <taxon>Arthropoda</taxon>
        <taxon>Hexapoda</taxon>
        <taxon>Insecta</taxon>
        <taxon>Pterygota</taxon>
        <taxon>Neoptera</taxon>
        <taxon>Endopterygota</taxon>
        <taxon>Coleoptera</taxon>
        <taxon>Polyphaga</taxon>
        <taxon>Elateriformia</taxon>
        <taxon>Elateroidea</taxon>
        <taxon>Lampyridae</taxon>
        <taxon>Luciolinae</taxon>
        <taxon>Aquatica</taxon>
    </lineage>
</organism>
<feature type="domain" description="Mutator-like transposase" evidence="1">
    <location>
        <begin position="102"/>
        <end position="248"/>
    </location>
</feature>
<evidence type="ECO:0000313" key="2">
    <source>
        <dbReference type="EMBL" id="KAK4886730.1"/>
    </source>
</evidence>
<name>A0AAN7QBD5_9COLE</name>
<evidence type="ECO:0000259" key="1">
    <source>
        <dbReference type="Pfam" id="PF20700"/>
    </source>
</evidence>